<feature type="domain" description="C2H2-type" evidence="2">
    <location>
        <begin position="36"/>
        <end position="65"/>
    </location>
</feature>
<dbReference type="PROSITE" id="PS00028">
    <property type="entry name" value="ZINC_FINGER_C2H2_1"/>
    <property type="match status" value="1"/>
</dbReference>
<organism evidence="3 4">
    <name type="scientific">Carassius auratus</name>
    <name type="common">Goldfish</name>
    <dbReference type="NCBI Taxonomy" id="7957"/>
    <lineage>
        <taxon>Eukaryota</taxon>
        <taxon>Metazoa</taxon>
        <taxon>Chordata</taxon>
        <taxon>Craniata</taxon>
        <taxon>Vertebrata</taxon>
        <taxon>Euteleostomi</taxon>
        <taxon>Actinopterygii</taxon>
        <taxon>Neopterygii</taxon>
        <taxon>Teleostei</taxon>
        <taxon>Ostariophysi</taxon>
        <taxon>Cypriniformes</taxon>
        <taxon>Cyprinidae</taxon>
        <taxon>Cyprininae</taxon>
        <taxon>Carassius</taxon>
    </lineage>
</organism>
<evidence type="ECO:0000259" key="2">
    <source>
        <dbReference type="PROSITE" id="PS50157"/>
    </source>
</evidence>
<keyword evidence="1" id="KW-0862">Zinc</keyword>
<dbReference type="InterPro" id="IPR013087">
    <property type="entry name" value="Znf_C2H2_type"/>
</dbReference>
<name>A0A6P6N810_CARAU</name>
<dbReference type="PANTHER" id="PTHR31025">
    <property type="entry name" value="SI:CH211-196P9.1-RELATED"/>
    <property type="match status" value="1"/>
</dbReference>
<dbReference type="RefSeq" id="XP_026104364.1">
    <property type="nucleotide sequence ID" value="XM_026248579.1"/>
</dbReference>
<dbReference type="PANTHER" id="PTHR31025:SF9">
    <property type="entry name" value="SI:DKEY-286J15.1"/>
    <property type="match status" value="1"/>
</dbReference>
<evidence type="ECO:0000313" key="4">
    <source>
        <dbReference type="RefSeq" id="XP_026104364.1"/>
    </source>
</evidence>
<dbReference type="AlphaFoldDB" id="A0A6P6N810"/>
<keyword evidence="3" id="KW-1185">Reference proteome</keyword>
<dbReference type="SMART" id="SM00355">
    <property type="entry name" value="ZnF_C2H2"/>
    <property type="match status" value="2"/>
</dbReference>
<dbReference type="OrthoDB" id="10066002at2759"/>
<dbReference type="GeneID" id="113075926"/>
<keyword evidence="1" id="KW-0479">Metal-binding</keyword>
<gene>
    <name evidence="4" type="primary">LOC113075926</name>
</gene>
<reference evidence="4" key="1">
    <citation type="submission" date="2025-08" db="UniProtKB">
        <authorList>
            <consortium name="RefSeq"/>
        </authorList>
    </citation>
    <scope>IDENTIFICATION</scope>
    <source>
        <strain evidence="4">Wakin</strain>
        <tissue evidence="4">Muscle</tissue>
    </source>
</reference>
<dbReference type="Proteomes" id="UP000515129">
    <property type="component" value="Unplaced"/>
</dbReference>
<dbReference type="KEGG" id="caua:113075926"/>
<dbReference type="PROSITE" id="PS50157">
    <property type="entry name" value="ZINC_FINGER_C2H2_2"/>
    <property type="match status" value="1"/>
</dbReference>
<evidence type="ECO:0000256" key="1">
    <source>
        <dbReference type="PROSITE-ProRule" id="PRU00042"/>
    </source>
</evidence>
<protein>
    <submittedName>
        <fullName evidence="4">Uncharacterized protein LOC113075926</fullName>
    </submittedName>
</protein>
<accession>A0A6P6N810</accession>
<sequence length="1016" mass="115813">MPYTCFRCKQVIPGHAKGLFIHLRAVHGINYASTFFQCCEDGCRRTFRYIRSFRRHLLQHSVTEKHYRPEQHFGGSTGASVQGLSRTINAEMQNAEIADLETPTQENKDDDYWDELEPETITERIALFLATLKSKSAQTYSTVSFVVQQTSSLISDIVGSLQSKTLSLFEKFGHKDDSGVQKLACDFEEAKSPFKGLESDFKQMQYFTKSGNFIHPIEEALPGVSYVQRRDSATGTVRQVAVQDVFYRVPLKPLLTKLLELPGILDAIFTWQQRENGVLLDFYDGEYCKQHPLLSSKVSVPLLLYNDDCETVNPLGSKVVVHKLGFLYFTIKSLPQKELKDLEVNGITLNTPHFKGEMRFSVAQLCGDNLGLNAILGFTESFSETGVKRDSILNNLCYFNVTHNQVADVMHDLLEGVGPYELKLILCSLIEDKHLTLEKLNFRITSFDYGFPDLKNKPSVIGRHELKNPEGAMHQSAAQTWCLLRLLPCMIGDLIPEENEHWELLLLLLECMELIFLPSLTPEAAVYLAAIIDEHHSLFLELYPNLHLRPKHHFMVHYPNAILKLGPLIQFWSMRFEAKHGFFKRISHVTCNFKNICKTMAFRHQMMQCYSLLSGSVFKSETEVGPGHSTLLAKIRQILQRSLEGKSIVKSLDEMQSITTKQRRLLVRILISHLLETNGEMPSSDTKKGLAMALVYEFPCLKDDTGTSYGAWYTPGRKHRPATGFLEERLRNVRKRMRKLKQPGHLEPQQDYIISTPEYGVPLEKVQEMVEWLKVHKYPISEVENYMKETAVYRGKWIRNNGSKSIAEVLKEFPRLVDNPGMISQDFCILYPDAARKLFENWSTITERILPYAQREGKLPSVLGDMTPAAKEETALKVLPTLLPPSIYRRGGKVFRPTTEEGLKSFIDMQPVGTNMVEYLNHEMTGALLHILCLSDETRGTSQTFAIIPGHAIETESLLEAVDLCFKAFFVFDVQYTKQCLPTWEFLQHAVYQIEGKESSSVKFLRTTVVSGPHDM</sequence>
<keyword evidence="1" id="KW-0863">Zinc-finger</keyword>
<proteinExistence type="predicted"/>
<evidence type="ECO:0000313" key="3">
    <source>
        <dbReference type="Proteomes" id="UP000515129"/>
    </source>
</evidence>
<dbReference type="GO" id="GO:0008270">
    <property type="term" value="F:zinc ion binding"/>
    <property type="evidence" value="ECO:0007669"/>
    <property type="project" value="UniProtKB-KW"/>
</dbReference>